<comment type="caution">
    <text evidence="1">The sequence shown here is derived from an EMBL/GenBank/DDBJ whole genome shotgun (WGS) entry which is preliminary data.</text>
</comment>
<dbReference type="OrthoDB" id="7619731at2"/>
<dbReference type="EMBL" id="BIFT01000002">
    <property type="protein sequence ID" value="GCE30359.1"/>
    <property type="molecule type" value="Genomic_DNA"/>
</dbReference>
<dbReference type="Pfam" id="PF10978">
    <property type="entry name" value="DUF2785"/>
    <property type="match status" value="1"/>
</dbReference>
<proteinExistence type="predicted"/>
<gene>
    <name evidence="1" type="ORF">KDA_58430</name>
</gene>
<dbReference type="AlphaFoldDB" id="A0A402BGA6"/>
<evidence type="ECO:0000313" key="2">
    <source>
        <dbReference type="Proteomes" id="UP000287171"/>
    </source>
</evidence>
<evidence type="ECO:0008006" key="3">
    <source>
        <dbReference type="Google" id="ProtNLM"/>
    </source>
</evidence>
<organism evidence="1 2">
    <name type="scientific">Dictyobacter alpinus</name>
    <dbReference type="NCBI Taxonomy" id="2014873"/>
    <lineage>
        <taxon>Bacteria</taxon>
        <taxon>Bacillati</taxon>
        <taxon>Chloroflexota</taxon>
        <taxon>Ktedonobacteria</taxon>
        <taxon>Ktedonobacterales</taxon>
        <taxon>Dictyobacteraceae</taxon>
        <taxon>Dictyobacter</taxon>
    </lineage>
</organism>
<evidence type="ECO:0000313" key="1">
    <source>
        <dbReference type="EMBL" id="GCE30359.1"/>
    </source>
</evidence>
<protein>
    <recommendedName>
        <fullName evidence="3">DUF2785 domain-containing protein</fullName>
    </recommendedName>
</protein>
<keyword evidence="2" id="KW-1185">Reference proteome</keyword>
<dbReference type="InterPro" id="IPR021247">
    <property type="entry name" value="DUF2785"/>
</dbReference>
<dbReference type="RefSeq" id="WP_126630458.1">
    <property type="nucleotide sequence ID" value="NZ_BIFT01000002.1"/>
</dbReference>
<reference evidence="2" key="1">
    <citation type="submission" date="2018-12" db="EMBL/GenBank/DDBJ databases">
        <title>Tengunoibacter tsumagoiensis gen. nov., sp. nov., Dictyobacter kobayashii sp. nov., D. alpinus sp. nov., and D. joshuensis sp. nov. and description of Dictyobacteraceae fam. nov. within the order Ktedonobacterales isolated from Tengu-no-mugimeshi.</title>
        <authorList>
            <person name="Wang C.M."/>
            <person name="Zheng Y."/>
            <person name="Sakai Y."/>
            <person name="Toyoda A."/>
            <person name="Minakuchi Y."/>
            <person name="Abe K."/>
            <person name="Yokota A."/>
            <person name="Yabe S."/>
        </authorList>
    </citation>
    <scope>NUCLEOTIDE SEQUENCE [LARGE SCALE GENOMIC DNA]</scope>
    <source>
        <strain evidence="2">Uno16</strain>
    </source>
</reference>
<sequence length="302" mass="34616">MDNAFWRSIATNNFQLPAPYTVEELVPELLAKLGEVDPELRDYYIYTTLENWILHGLCSQQLLRGMLTQLLANLQQGLGNTGDNTVLLRSFSALTISDILKYDNTNHFLAREEVLDILEQGITYFMREQDLRGYETGKGWIHALAHAGDLLAVLARNHHLGDANLERILMAVAEKVTVPTTYAYLTLEEERLALVVIAALTRKVIHPTFWSWWCQPMAQVEEPLQWENTVRFAQPPEIYAYHNTKMFLHSLYFQLTLAGYKLPGVQELIHAIIKTLNRLDPGFFSVDVMKIIDADINTDKLR</sequence>
<name>A0A402BGA6_9CHLR</name>
<accession>A0A402BGA6</accession>
<dbReference type="Proteomes" id="UP000287171">
    <property type="component" value="Unassembled WGS sequence"/>
</dbReference>